<evidence type="ECO:0000313" key="3">
    <source>
        <dbReference type="EMBL" id="VCT83744.1"/>
    </source>
</evidence>
<dbReference type="Proteomes" id="UP000220840">
    <property type="component" value="Unassembled WGS sequence"/>
</dbReference>
<reference evidence="3 5" key="2">
    <citation type="submission" date="2018-06" db="EMBL/GenBank/DDBJ databases">
        <authorList>
            <consortium name="IHU Genomes"/>
        </authorList>
    </citation>
    <scope>NUCLEOTIDE SEQUENCE [LARGE SCALE GENOMIC DNA]</scope>
    <source>
        <strain evidence="3 5">NEC25</strain>
    </source>
</reference>
<proteinExistence type="predicted"/>
<dbReference type="EMBL" id="UWJD01000001">
    <property type="protein sequence ID" value="VCT83744.1"/>
    <property type="molecule type" value="Genomic_DNA"/>
</dbReference>
<dbReference type="EMBL" id="PDCJ01000001">
    <property type="protein sequence ID" value="PEG30366.1"/>
    <property type="molecule type" value="Genomic_DNA"/>
</dbReference>
<dbReference type="RefSeq" id="WP_058294538.1">
    <property type="nucleotide sequence ID" value="NZ_CAKJVD010000025.1"/>
</dbReference>
<evidence type="ECO:0000313" key="4">
    <source>
        <dbReference type="Proteomes" id="UP000220840"/>
    </source>
</evidence>
<dbReference type="EMBL" id="CAKJVE010000004">
    <property type="protein sequence ID" value="CAG9709568.1"/>
    <property type="molecule type" value="Genomic_DNA"/>
</dbReference>
<evidence type="ECO:0000313" key="2">
    <source>
        <dbReference type="EMBL" id="PEG30366.1"/>
    </source>
</evidence>
<evidence type="ECO:0000313" key="5">
    <source>
        <dbReference type="Proteomes" id="UP000431451"/>
    </source>
</evidence>
<dbReference type="GeneID" id="68876688"/>
<dbReference type="STRING" id="137838.GCA_001458595_01673"/>
<protein>
    <submittedName>
        <fullName evidence="2">Uncharacterized protein</fullName>
    </submittedName>
</protein>
<gene>
    <name evidence="1" type="ORF">CNEO_44260</name>
    <name evidence="3" type="ORF">CNEONATNEC25_01341</name>
    <name evidence="2" type="ORF">CQ394_01160</name>
</gene>
<reference evidence="2 4" key="1">
    <citation type="submission" date="2017-10" db="EMBL/GenBank/DDBJ databases">
        <title>Effective Description of Clostridium neonatale sp. nov. linked to necrotizing enterocolitis in neonates and a clarification of species assignable to the genus Clostridium (Prazmowski 1880) emend. Lawson and Rainey 2016.</title>
        <authorList>
            <person name="Bernard K."/>
            <person name="Burdz T."/>
            <person name="Wiebe D."/>
            <person name="Balcewich B."/>
            <person name="Alfa M."/>
            <person name="Bernier A.-M."/>
        </authorList>
    </citation>
    <scope>NUCLEOTIDE SEQUENCE [LARGE SCALE GENOMIC DNA]</scope>
    <source>
        <strain evidence="2 4">LCDC99A005</strain>
    </source>
</reference>
<dbReference type="Proteomes" id="UP000789738">
    <property type="component" value="Unassembled WGS sequence"/>
</dbReference>
<organism evidence="2 4">
    <name type="scientific">Clostridium neonatale</name>
    <dbReference type="NCBI Taxonomy" id="137838"/>
    <lineage>
        <taxon>Bacteria</taxon>
        <taxon>Bacillati</taxon>
        <taxon>Bacillota</taxon>
        <taxon>Clostridia</taxon>
        <taxon>Eubacteriales</taxon>
        <taxon>Clostridiaceae</taxon>
        <taxon>Clostridium</taxon>
    </lineage>
</organism>
<dbReference type="AlphaFoldDB" id="A0A2A7MFC4"/>
<dbReference type="OrthoDB" id="6443639at2"/>
<reference evidence="1" key="3">
    <citation type="submission" date="2021-10" db="EMBL/GenBank/DDBJ databases">
        <authorList>
            <person name="Mesa V."/>
        </authorList>
    </citation>
    <scope>NUCLEOTIDE SEQUENCE</scope>
    <source>
        <strain evidence="1">CC3_PB</strain>
    </source>
</reference>
<keyword evidence="4" id="KW-1185">Reference proteome</keyword>
<name>A0A2A7MFC4_9CLOT</name>
<dbReference type="Proteomes" id="UP000431451">
    <property type="component" value="Unassembled WGS sequence"/>
</dbReference>
<evidence type="ECO:0000313" key="1">
    <source>
        <dbReference type="EMBL" id="CAG9709568.1"/>
    </source>
</evidence>
<accession>A0A2A7MFC4</accession>
<sequence length="144" mass="16745">MKKKYVVLGFSLLFLCSIVFICVNRLNKIKEDVALKNTIIEATDKSNEIDFSQITNFEWDKMYIFTPYSTPKDILSQDGISTRNSQFNIEYLDTINMIGFIKSDKLVAFVELPINYIDEDLTNCIVFSKEETKFKISKEKKIVL</sequence>